<protein>
    <recommendedName>
        <fullName evidence="4">DUF3147 family protein</fullName>
    </recommendedName>
</protein>
<name>A0A5J4JM08_9BACI</name>
<gene>
    <name evidence="2" type="ORF">BpJC7_27300</name>
</gene>
<reference evidence="2 3" key="1">
    <citation type="submission" date="2019-09" db="EMBL/GenBank/DDBJ databases">
        <title>Draft genome sequence of Bacillus sp. JC-7.</title>
        <authorList>
            <person name="Tanaka N."/>
            <person name="Shiwa Y."/>
            <person name="Fujita N."/>
            <person name="Tanasupawat S."/>
        </authorList>
    </citation>
    <scope>NUCLEOTIDE SEQUENCE [LARGE SCALE GENOMIC DNA]</scope>
    <source>
        <strain evidence="2 3">JC-7</strain>
    </source>
</reference>
<dbReference type="AlphaFoldDB" id="A0A5J4JM08"/>
<dbReference type="Pfam" id="PF11345">
    <property type="entry name" value="DUF3147"/>
    <property type="match status" value="1"/>
</dbReference>
<keyword evidence="1" id="KW-0472">Membrane</keyword>
<keyword evidence="1" id="KW-0812">Transmembrane</keyword>
<evidence type="ECO:0000313" key="3">
    <source>
        <dbReference type="Proteomes" id="UP000391919"/>
    </source>
</evidence>
<organism evidence="2 3">
    <name type="scientific">Weizmannia acidilactici</name>
    <dbReference type="NCBI Taxonomy" id="2607726"/>
    <lineage>
        <taxon>Bacteria</taxon>
        <taxon>Bacillati</taxon>
        <taxon>Bacillota</taxon>
        <taxon>Bacilli</taxon>
        <taxon>Bacillales</taxon>
        <taxon>Bacillaceae</taxon>
        <taxon>Heyndrickxia</taxon>
    </lineage>
</organism>
<evidence type="ECO:0000256" key="1">
    <source>
        <dbReference type="SAM" id="Phobius"/>
    </source>
</evidence>
<dbReference type="Proteomes" id="UP000391919">
    <property type="component" value="Unassembled WGS sequence"/>
</dbReference>
<sequence>MDQVIEMVIRDLLLRFILGGSAVVLSYVTAQRLPWKAIGGIFATFPAVMVVAVMMVGWKKGSKEAAKNARGSVYGMIGGLICVMTLLFTLKTTQNWGISVILGLLMWLTSSLVLAHR</sequence>
<keyword evidence="3" id="KW-1185">Reference proteome</keyword>
<feature type="transmembrane region" description="Helical" evidence="1">
    <location>
        <begin position="96"/>
        <end position="115"/>
    </location>
</feature>
<comment type="caution">
    <text evidence="2">The sequence shown here is derived from an EMBL/GenBank/DDBJ whole genome shotgun (WGS) entry which is preliminary data.</text>
</comment>
<keyword evidence="1" id="KW-1133">Transmembrane helix</keyword>
<proteinExistence type="predicted"/>
<dbReference type="EMBL" id="BKZQ01000048">
    <property type="protein sequence ID" value="GER71427.1"/>
    <property type="molecule type" value="Genomic_DNA"/>
</dbReference>
<feature type="transmembrane region" description="Helical" evidence="1">
    <location>
        <begin position="71"/>
        <end position="90"/>
    </location>
</feature>
<evidence type="ECO:0000313" key="2">
    <source>
        <dbReference type="EMBL" id="GER71427.1"/>
    </source>
</evidence>
<feature type="transmembrane region" description="Helical" evidence="1">
    <location>
        <begin position="37"/>
        <end position="59"/>
    </location>
</feature>
<feature type="transmembrane region" description="Helical" evidence="1">
    <location>
        <begin position="12"/>
        <end position="31"/>
    </location>
</feature>
<evidence type="ECO:0008006" key="4">
    <source>
        <dbReference type="Google" id="ProtNLM"/>
    </source>
</evidence>
<accession>A0A5J4JM08</accession>
<dbReference type="InterPro" id="IPR021493">
    <property type="entry name" value="DUF3147"/>
</dbReference>